<dbReference type="InterPro" id="IPR045338">
    <property type="entry name" value="DUF6535"/>
</dbReference>
<sequence length="579" mass="65076">MSQRTQSRPRDPGPPSHQPQHRDHRPTPPNHPRQCPHESSTRSCEAVLPRPSHSIPEGFHIPQHVPPPAGEQRSTQPKEVPEFEKKCLKMEAEHPSIKANNPAGSGWTEIFSAVTKHDKDMVEAHFDNINTLLVLAGLFSAVLTAFIIEAYKLLRRDSADVSVQLLMQISMQLTSLAINPGSINSTYVPSPLPSFSPDTSAVWINALWFGALVLSLVTSSLGMLVKQWLREYLENPQVSPQRYCVVRLFRLRGLRSYKVSEIASVLPLILQLALILFFAGLVLFILSIHQTIAIFITILITSWLLFVLGTSYAPLFSPSCPYKTPLLKSAFRLSRDLLNMLFKKAKVTSIGAHLPQRWKSHNELLVEEPVGSISPQDEADTLADFHKTFQDANSWDMIMRCIDFDDVDRSLNTLRELLFQIAGTSPLRARLERRELRALLKIMISCTRKAYLRASYRLGGHLLGHNDLPSLLDRVRRSFHRYNETDTALYEISELFLSNDVTWSTPTYPGRLDGFILQELGFSDGGLPDSIKPNTLTTVIQCTNTILDQSGNPSRRLSQSNSSDCTSSEQSVFIGYQLV</sequence>
<gene>
    <name evidence="4" type="ORF">NLI96_g3417</name>
</gene>
<dbReference type="AlphaFoldDB" id="A0AAD5V6G6"/>
<dbReference type="Proteomes" id="UP001212997">
    <property type="component" value="Unassembled WGS sequence"/>
</dbReference>
<dbReference type="EMBL" id="JANAWD010000087">
    <property type="protein sequence ID" value="KAJ3487601.1"/>
    <property type="molecule type" value="Genomic_DNA"/>
</dbReference>
<evidence type="ECO:0000259" key="3">
    <source>
        <dbReference type="Pfam" id="PF20153"/>
    </source>
</evidence>
<evidence type="ECO:0000256" key="1">
    <source>
        <dbReference type="SAM" id="MobiDB-lite"/>
    </source>
</evidence>
<comment type="caution">
    <text evidence="4">The sequence shown here is derived from an EMBL/GenBank/DDBJ whole genome shotgun (WGS) entry which is preliminary data.</text>
</comment>
<keyword evidence="2" id="KW-1133">Transmembrane helix</keyword>
<evidence type="ECO:0000313" key="4">
    <source>
        <dbReference type="EMBL" id="KAJ3487601.1"/>
    </source>
</evidence>
<evidence type="ECO:0000256" key="2">
    <source>
        <dbReference type="SAM" id="Phobius"/>
    </source>
</evidence>
<keyword evidence="2" id="KW-0812">Transmembrane</keyword>
<feature type="region of interest" description="Disordered" evidence="1">
    <location>
        <begin position="1"/>
        <end position="80"/>
    </location>
</feature>
<evidence type="ECO:0000313" key="5">
    <source>
        <dbReference type="Proteomes" id="UP001212997"/>
    </source>
</evidence>
<feature type="transmembrane region" description="Helical" evidence="2">
    <location>
        <begin position="202"/>
        <end position="225"/>
    </location>
</feature>
<feature type="transmembrane region" description="Helical" evidence="2">
    <location>
        <begin position="292"/>
        <end position="313"/>
    </location>
</feature>
<protein>
    <recommendedName>
        <fullName evidence="3">DUF6535 domain-containing protein</fullName>
    </recommendedName>
</protein>
<keyword evidence="5" id="KW-1185">Reference proteome</keyword>
<feature type="domain" description="DUF6535" evidence="3">
    <location>
        <begin position="107"/>
        <end position="286"/>
    </location>
</feature>
<feature type="transmembrane region" description="Helical" evidence="2">
    <location>
        <begin position="262"/>
        <end position="286"/>
    </location>
</feature>
<keyword evidence="2" id="KW-0472">Membrane</keyword>
<feature type="transmembrane region" description="Helical" evidence="2">
    <location>
        <begin position="129"/>
        <end position="148"/>
    </location>
</feature>
<dbReference type="Pfam" id="PF20153">
    <property type="entry name" value="DUF6535"/>
    <property type="match status" value="1"/>
</dbReference>
<organism evidence="4 5">
    <name type="scientific">Meripilus lineatus</name>
    <dbReference type="NCBI Taxonomy" id="2056292"/>
    <lineage>
        <taxon>Eukaryota</taxon>
        <taxon>Fungi</taxon>
        <taxon>Dikarya</taxon>
        <taxon>Basidiomycota</taxon>
        <taxon>Agaricomycotina</taxon>
        <taxon>Agaricomycetes</taxon>
        <taxon>Polyporales</taxon>
        <taxon>Meripilaceae</taxon>
        <taxon>Meripilus</taxon>
    </lineage>
</organism>
<name>A0AAD5V6G6_9APHY</name>
<reference evidence="4" key="1">
    <citation type="submission" date="2022-07" db="EMBL/GenBank/DDBJ databases">
        <title>Genome Sequence of Physisporinus lineatus.</title>
        <authorList>
            <person name="Buettner E."/>
        </authorList>
    </citation>
    <scope>NUCLEOTIDE SEQUENCE</scope>
    <source>
        <strain evidence="4">VT162</strain>
    </source>
</reference>
<proteinExistence type="predicted"/>
<accession>A0AAD5V6G6</accession>